<dbReference type="InterPro" id="IPR002397">
    <property type="entry name" value="Cyt_P450_B"/>
</dbReference>
<organism evidence="3 4">
    <name type="scientific">Kitasatospora cystarginea</name>
    <dbReference type="NCBI Taxonomy" id="58350"/>
    <lineage>
        <taxon>Bacteria</taxon>
        <taxon>Bacillati</taxon>
        <taxon>Actinomycetota</taxon>
        <taxon>Actinomycetes</taxon>
        <taxon>Kitasatosporales</taxon>
        <taxon>Streptomycetaceae</taxon>
        <taxon>Kitasatospora</taxon>
    </lineage>
</organism>
<proteinExistence type="inferred from homology"/>
<dbReference type="CDD" id="cd20623">
    <property type="entry name" value="CYP_unk"/>
    <property type="match status" value="1"/>
</dbReference>
<dbReference type="PANTHER" id="PTHR46696:SF1">
    <property type="entry name" value="CYTOCHROME P450 YJIB-RELATED"/>
    <property type="match status" value="1"/>
</dbReference>
<evidence type="ECO:0000256" key="1">
    <source>
        <dbReference type="ARBA" id="ARBA00010617"/>
    </source>
</evidence>
<reference evidence="4" key="1">
    <citation type="journal article" date="2019" name="Int. J. Syst. Evol. Microbiol.">
        <title>The Global Catalogue of Microorganisms (GCM) 10K type strain sequencing project: providing services to taxonomists for standard genome sequencing and annotation.</title>
        <authorList>
            <consortium name="The Broad Institute Genomics Platform"/>
            <consortium name="The Broad Institute Genome Sequencing Center for Infectious Disease"/>
            <person name="Wu L."/>
            <person name="Ma J."/>
        </authorList>
    </citation>
    <scope>NUCLEOTIDE SEQUENCE [LARGE SCALE GENOMIC DNA]</scope>
    <source>
        <strain evidence="4">JCM 7356</strain>
    </source>
</reference>
<evidence type="ECO:0000313" key="4">
    <source>
        <dbReference type="Proteomes" id="UP001500305"/>
    </source>
</evidence>
<dbReference type="InterPro" id="IPR036396">
    <property type="entry name" value="Cyt_P450_sf"/>
</dbReference>
<feature type="region of interest" description="Disordered" evidence="2">
    <location>
        <begin position="411"/>
        <end position="432"/>
    </location>
</feature>
<dbReference type="RefSeq" id="WP_344638182.1">
    <property type="nucleotide sequence ID" value="NZ_BAAATR010000020.1"/>
</dbReference>
<dbReference type="EMBL" id="BAAATR010000020">
    <property type="protein sequence ID" value="GAA2255424.1"/>
    <property type="molecule type" value="Genomic_DNA"/>
</dbReference>
<protein>
    <submittedName>
        <fullName evidence="3">Cytochrome P450</fullName>
    </submittedName>
</protein>
<comment type="caution">
    <text evidence="3">The sequence shown here is derived from an EMBL/GenBank/DDBJ whole genome shotgun (WGS) entry which is preliminary data.</text>
</comment>
<comment type="similarity">
    <text evidence="1">Belongs to the cytochrome P450 family.</text>
</comment>
<dbReference type="Gene3D" id="1.10.630.10">
    <property type="entry name" value="Cytochrome P450"/>
    <property type="match status" value="1"/>
</dbReference>
<dbReference type="Proteomes" id="UP001500305">
    <property type="component" value="Unassembled WGS sequence"/>
</dbReference>
<keyword evidence="4" id="KW-1185">Reference proteome</keyword>
<gene>
    <name evidence="3" type="ORF">GCM10010430_44050</name>
</gene>
<name>A0ABP5R9W8_9ACTN</name>
<accession>A0ABP5R9W8</accession>
<sequence length="432" mass="46833">MTATPLAALHGPDFARDPQALYDWLRLHGPVVPVEIAPGIPAYLVIGYWAAREVLQNPDIWSKDPTIWAGGLPPDSPVLGMLGPRPNALFADGQQHARYRRVVTDCLARIEPHRLRDLVHQVADSLIAEFSGTGTADLVGQYARQLPLIIFNHLFGMPDERAPQLVRALAGLIEATREQAARATADFEQYLAELLSAKKAQRGNDLPSWLLDHPLGLTEVEVFHHIVLLVGAGNEPTTNLISNALSRMLSDDRYYSTLAGGALTTRHALEDVLRNEPPMANYGAHYPLRDTDLHGTRIPARQLVLVSYAAANTDPAGLDRNPLVNGGAHLAWSAGPHTCPAQSPAVIIASTAVEDLTSALPDLELAVARTDLEWRPGPFHRALHSLPVHFTPIAPSSRGAQLWPSIASRSTRPAATLPLRPPTSAAWAPPSR</sequence>
<evidence type="ECO:0000313" key="3">
    <source>
        <dbReference type="EMBL" id="GAA2255424.1"/>
    </source>
</evidence>
<dbReference type="PANTHER" id="PTHR46696">
    <property type="entry name" value="P450, PUTATIVE (EUROFUNG)-RELATED"/>
    <property type="match status" value="1"/>
</dbReference>
<dbReference type="PRINTS" id="PR00359">
    <property type="entry name" value="BP450"/>
</dbReference>
<evidence type="ECO:0000256" key="2">
    <source>
        <dbReference type="SAM" id="MobiDB-lite"/>
    </source>
</evidence>
<dbReference type="SUPFAM" id="SSF48264">
    <property type="entry name" value="Cytochrome P450"/>
    <property type="match status" value="1"/>
</dbReference>